<dbReference type="PANTHER" id="PTHR45629">
    <property type="entry name" value="SNF2/RAD54 FAMILY MEMBER"/>
    <property type="match status" value="1"/>
</dbReference>
<dbReference type="Proteomes" id="UP000324629">
    <property type="component" value="Unassembled WGS sequence"/>
</dbReference>
<dbReference type="GO" id="GO:0005524">
    <property type="term" value="F:ATP binding"/>
    <property type="evidence" value="ECO:0007669"/>
    <property type="project" value="InterPro"/>
</dbReference>
<keyword evidence="1" id="KW-0378">Hydrolase</keyword>
<organism evidence="4 5">
    <name type="scientific">Paragonimus westermani</name>
    <dbReference type="NCBI Taxonomy" id="34504"/>
    <lineage>
        <taxon>Eukaryota</taxon>
        <taxon>Metazoa</taxon>
        <taxon>Spiralia</taxon>
        <taxon>Lophotrochozoa</taxon>
        <taxon>Platyhelminthes</taxon>
        <taxon>Trematoda</taxon>
        <taxon>Digenea</taxon>
        <taxon>Plagiorchiida</taxon>
        <taxon>Troglotremata</taxon>
        <taxon>Troglotrematidae</taxon>
        <taxon>Paragonimus</taxon>
    </lineage>
</organism>
<dbReference type="InterPro" id="IPR027417">
    <property type="entry name" value="P-loop_NTPase"/>
</dbReference>
<evidence type="ECO:0000259" key="2">
    <source>
        <dbReference type="PROSITE" id="PS51192"/>
    </source>
</evidence>
<evidence type="ECO:0000259" key="3">
    <source>
        <dbReference type="PROSITE" id="PS51194"/>
    </source>
</evidence>
<dbReference type="SMART" id="SM00487">
    <property type="entry name" value="DEXDc"/>
    <property type="match status" value="1"/>
</dbReference>
<feature type="domain" description="Helicase ATP-binding" evidence="2">
    <location>
        <begin position="69"/>
        <end position="240"/>
    </location>
</feature>
<gene>
    <name evidence="4" type="ORF">DEA37_0002088</name>
</gene>
<dbReference type="PANTHER" id="PTHR45629:SF7">
    <property type="entry name" value="DNA EXCISION REPAIR PROTEIN ERCC-6-RELATED"/>
    <property type="match status" value="1"/>
</dbReference>
<dbReference type="PROSITE" id="PS51192">
    <property type="entry name" value="HELICASE_ATP_BIND_1"/>
    <property type="match status" value="1"/>
</dbReference>
<dbReference type="Gene3D" id="3.40.50.300">
    <property type="entry name" value="P-loop containing nucleotide triphosphate hydrolases"/>
    <property type="match status" value="1"/>
</dbReference>
<accession>A0A5J4NJX5</accession>
<dbReference type="Pfam" id="PF00176">
    <property type="entry name" value="SNF2-rel_dom"/>
    <property type="match status" value="1"/>
</dbReference>
<dbReference type="InterPro" id="IPR049730">
    <property type="entry name" value="SNF2/RAD54-like_C"/>
</dbReference>
<evidence type="ECO:0000313" key="5">
    <source>
        <dbReference type="Proteomes" id="UP000324629"/>
    </source>
</evidence>
<proteinExistence type="predicted"/>
<name>A0A5J4NJX5_9TREM</name>
<dbReference type="AlphaFoldDB" id="A0A5J4NJX5"/>
<dbReference type="GO" id="GO:0016787">
    <property type="term" value="F:hydrolase activity"/>
    <property type="evidence" value="ECO:0007669"/>
    <property type="project" value="UniProtKB-KW"/>
</dbReference>
<dbReference type="SMART" id="SM00490">
    <property type="entry name" value="HELICc"/>
    <property type="match status" value="1"/>
</dbReference>
<dbReference type="InterPro" id="IPR014001">
    <property type="entry name" value="Helicase_ATP-bd"/>
</dbReference>
<dbReference type="InterPro" id="IPR038718">
    <property type="entry name" value="SNF2-like_sf"/>
</dbReference>
<dbReference type="CDD" id="cd18793">
    <property type="entry name" value="SF2_C_SNF"/>
    <property type="match status" value="1"/>
</dbReference>
<keyword evidence="5" id="KW-1185">Reference proteome</keyword>
<dbReference type="InterPro" id="IPR001650">
    <property type="entry name" value="Helicase_C-like"/>
</dbReference>
<comment type="caution">
    <text evidence="4">The sequence shown here is derived from an EMBL/GenBank/DDBJ whole genome shotgun (WGS) entry which is preliminary data.</text>
</comment>
<dbReference type="InterPro" id="IPR000330">
    <property type="entry name" value="SNF2_N"/>
</dbReference>
<protein>
    <submittedName>
        <fullName evidence="4">DNA repair and recombination protein RAD54B</fullName>
    </submittedName>
</protein>
<evidence type="ECO:0000313" key="4">
    <source>
        <dbReference type="EMBL" id="KAA3675855.1"/>
    </source>
</evidence>
<dbReference type="InterPro" id="IPR050496">
    <property type="entry name" value="SNF2_RAD54_helicase_repair"/>
</dbReference>
<sequence length="418" mass="47029">MPRPPIDCIWAQNPEGLTINDVVLESHFAKRLRPHQREGITFLYECVMGFRSHRLPERISCSSACDFDLAVSNPVYGCILADEMGLGKTVQVIALLWLLLTQGPYGGRPIIRRCLIVTPGSLMQNWASEISKWLGRERLPVFCVNQGSSVKNYLARNNISAPPVIIMSYEMFLQNSHDVCNIPYLDMVICDEGHRLKNATIHTSMALRQIPARRRILLTGTPVQNDLNELWSLADFCTPGSLGSSLRAFRDEWLVSSSKNKYPTTELSDCESKCCQRSRRKLSRILEGFFLRRTTEVLHSDLMSKRILLLSSQAGGMGLNLTGADHLILYDVDWNPANDLQALARIWRPGQLRPVRLYRLITADGLEERMFQRQAAKMALSFNAIVSPFNNDCGSCVPSFKPSGTLTKEELRVGLSVS</sequence>
<reference evidence="4 5" key="1">
    <citation type="journal article" date="2019" name="Gigascience">
        <title>Whole-genome sequence of the oriental lung fluke Paragonimus westermani.</title>
        <authorList>
            <person name="Oey H."/>
            <person name="Zakrzewski M."/>
            <person name="Narain K."/>
            <person name="Devi K.R."/>
            <person name="Agatsuma T."/>
            <person name="Nawaratna S."/>
            <person name="Gobert G.N."/>
            <person name="Jones M.K."/>
            <person name="Ragan M.A."/>
            <person name="McManus D.P."/>
            <person name="Krause L."/>
        </authorList>
    </citation>
    <scope>NUCLEOTIDE SEQUENCE [LARGE SCALE GENOMIC DNA]</scope>
    <source>
        <strain evidence="4 5">IND2009</strain>
    </source>
</reference>
<feature type="domain" description="Helicase C-terminal" evidence="3">
    <location>
        <begin position="245"/>
        <end position="395"/>
    </location>
</feature>
<dbReference type="PROSITE" id="PS51194">
    <property type="entry name" value="HELICASE_CTER"/>
    <property type="match status" value="1"/>
</dbReference>
<dbReference type="EMBL" id="QNGE01002280">
    <property type="protein sequence ID" value="KAA3675855.1"/>
    <property type="molecule type" value="Genomic_DNA"/>
</dbReference>
<dbReference type="SUPFAM" id="SSF52540">
    <property type="entry name" value="P-loop containing nucleoside triphosphate hydrolases"/>
    <property type="match status" value="2"/>
</dbReference>
<evidence type="ECO:0000256" key="1">
    <source>
        <dbReference type="ARBA" id="ARBA00022801"/>
    </source>
</evidence>
<dbReference type="Gene3D" id="3.40.50.10810">
    <property type="entry name" value="Tandem AAA-ATPase domain"/>
    <property type="match status" value="1"/>
</dbReference>